<accession>A0ABS8H1G3</accession>
<evidence type="ECO:0000313" key="2">
    <source>
        <dbReference type="EMBL" id="MCC4232025.1"/>
    </source>
</evidence>
<name>A0ABS8H1G3_9SPHN</name>
<evidence type="ECO:0000259" key="1">
    <source>
        <dbReference type="SMART" id="SM00421"/>
    </source>
</evidence>
<protein>
    <submittedName>
        <fullName evidence="2">LuxR C-terminal-related transcriptional regulator</fullName>
    </submittedName>
</protein>
<reference evidence="2 3" key="1">
    <citation type="submission" date="2021-10" db="EMBL/GenBank/DDBJ databases">
        <title>The diversity and Nitrogen Metabolism of Culturable Nitrate-Utilizing Bacteria Within the Oxygen Minimum Zone of the Changjiang (Yangtze River)Estuary.</title>
        <authorList>
            <person name="Zhang D."/>
            <person name="Zheng J."/>
            <person name="Liu S."/>
            <person name="He W."/>
        </authorList>
    </citation>
    <scope>NUCLEOTIDE SEQUENCE [LARGE SCALE GENOMIC DNA]</scope>
    <source>
        <strain evidence="2 3">FXH275-2</strain>
    </source>
</reference>
<gene>
    <name evidence="2" type="ORF">LL253_04880</name>
</gene>
<keyword evidence="3" id="KW-1185">Reference proteome</keyword>
<dbReference type="RefSeq" id="WP_228226622.1">
    <property type="nucleotide sequence ID" value="NZ_JAJGNP010000003.1"/>
</dbReference>
<dbReference type="SMART" id="SM00421">
    <property type="entry name" value="HTH_LUXR"/>
    <property type="match status" value="1"/>
</dbReference>
<dbReference type="SUPFAM" id="SSF46894">
    <property type="entry name" value="C-terminal effector domain of the bipartite response regulators"/>
    <property type="match status" value="1"/>
</dbReference>
<dbReference type="InterPro" id="IPR000792">
    <property type="entry name" value="Tscrpt_reg_LuxR_C"/>
</dbReference>
<comment type="caution">
    <text evidence="2">The sequence shown here is derived from an EMBL/GenBank/DDBJ whole genome shotgun (WGS) entry which is preliminary data.</text>
</comment>
<proteinExistence type="predicted"/>
<dbReference type="InterPro" id="IPR036388">
    <property type="entry name" value="WH-like_DNA-bd_sf"/>
</dbReference>
<evidence type="ECO:0000313" key="3">
    <source>
        <dbReference type="Proteomes" id="UP001198830"/>
    </source>
</evidence>
<feature type="domain" description="HTH luxR-type" evidence="1">
    <location>
        <begin position="304"/>
        <end position="361"/>
    </location>
</feature>
<dbReference type="Gene3D" id="1.10.10.10">
    <property type="entry name" value="Winged helix-like DNA-binding domain superfamily/Winged helix DNA-binding domain"/>
    <property type="match status" value="1"/>
</dbReference>
<organism evidence="2 3">
    <name type="scientific">Sphingobium soli</name>
    <dbReference type="NCBI Taxonomy" id="1591116"/>
    <lineage>
        <taxon>Bacteria</taxon>
        <taxon>Pseudomonadati</taxon>
        <taxon>Pseudomonadota</taxon>
        <taxon>Alphaproteobacteria</taxon>
        <taxon>Sphingomonadales</taxon>
        <taxon>Sphingomonadaceae</taxon>
        <taxon>Sphingobium</taxon>
    </lineage>
</organism>
<dbReference type="Proteomes" id="UP001198830">
    <property type="component" value="Unassembled WGS sequence"/>
</dbReference>
<dbReference type="EMBL" id="JAJGNP010000003">
    <property type="protein sequence ID" value="MCC4232025.1"/>
    <property type="molecule type" value="Genomic_DNA"/>
</dbReference>
<sequence length="366" mass="39290">MASAVGTDAQWADIFLGAALEPHRWEEALSAMARATGSHHGQMVGFGPAGAAFNWISDVDPAIIPASLSIDHGSPGLNYRVGADLLPDRPDIVHEAHYDIARQGLHAADYLDLCADFDIFDGCQTRLHQGRDAMIGLALLRSAKDGRTTQEQRDLFGEIADHARTAVRLQQAVERQGFALLAGTFEAMDRACWLIDAAGRVGGMTPAADALLCAGALRLAEGYLSCDRGEDSRALNQSVRAVLGVPARAGDPVILTDREGNVQLSIECYPLPARPWALPFAPRAIIVARTGAPANRQAEILIRMFRLTPAEADIAVRIASGQSRQQVAAARMVSAETLKVQLRSIYDKTGCGREAQLVRLVGLLTQ</sequence>
<dbReference type="InterPro" id="IPR016032">
    <property type="entry name" value="Sig_transdc_resp-reg_C-effctor"/>
</dbReference>